<feature type="transmembrane region" description="Helical" evidence="1">
    <location>
        <begin position="84"/>
        <end position="105"/>
    </location>
</feature>
<comment type="caution">
    <text evidence="2">The sequence shown here is derived from an EMBL/GenBank/DDBJ whole genome shotgun (WGS) entry which is preliminary data.</text>
</comment>
<keyword evidence="3" id="KW-1185">Reference proteome</keyword>
<evidence type="ECO:0000313" key="3">
    <source>
        <dbReference type="Proteomes" id="UP000196521"/>
    </source>
</evidence>
<evidence type="ECO:0000313" key="2">
    <source>
        <dbReference type="EMBL" id="CAC5344122.1"/>
    </source>
</evidence>
<keyword evidence="1" id="KW-0812">Transmembrane</keyword>
<name>A0A6J7ZNS6_PLARU</name>
<proteinExistence type="predicted"/>
<dbReference type="InterPro" id="IPR012427">
    <property type="entry name" value="DUF1622"/>
</dbReference>
<reference evidence="2" key="1">
    <citation type="submission" date="2020-05" db="EMBL/GenBank/DDBJ databases">
        <authorList>
            <consortium name="Genoscope - CEA"/>
            <person name="William W."/>
        </authorList>
    </citation>
    <scope>NUCLEOTIDE SEQUENCE [LARGE SCALE GENOMIC DNA]</scope>
    <source>
        <strain evidence="2">PCC 7821</strain>
    </source>
</reference>
<evidence type="ECO:0008006" key="4">
    <source>
        <dbReference type="Google" id="ProtNLM"/>
    </source>
</evidence>
<accession>A0A6J7ZNS6</accession>
<sequence>MIGLETLKHSLSSFVHLLGFCLEAISAFCILLGLISTLKIALASFRRRQIFPFIELRLNFGSWLALALEFQLGADILFTTVTPSFIALGQLAAIAVIRTFLNYFLNKELEMETNFQNKLKEQSSLNQLST</sequence>
<feature type="transmembrane region" description="Helical" evidence="1">
    <location>
        <begin position="14"/>
        <end position="35"/>
    </location>
</feature>
<dbReference type="RefSeq" id="WP_026788217.1">
    <property type="nucleotide sequence ID" value="NZ_LR812490.1"/>
</dbReference>
<organism evidence="2 3">
    <name type="scientific">Planktothrix rubescens CCAP 1459/22</name>
    <dbReference type="NCBI Taxonomy" id="329571"/>
    <lineage>
        <taxon>Bacteria</taxon>
        <taxon>Bacillati</taxon>
        <taxon>Cyanobacteriota</taxon>
        <taxon>Cyanophyceae</taxon>
        <taxon>Oscillatoriophycideae</taxon>
        <taxon>Oscillatoriales</taxon>
        <taxon>Microcoleaceae</taxon>
        <taxon>Planktothrix</taxon>
    </lineage>
</organism>
<keyword evidence="1" id="KW-0472">Membrane</keyword>
<dbReference type="AlphaFoldDB" id="A0A6J7ZNS6"/>
<protein>
    <recommendedName>
        <fullName evidence="4">DUF1622 domain-containing protein</fullName>
    </recommendedName>
</protein>
<gene>
    <name evidence="2" type="ORF">PLAN_40537</name>
</gene>
<dbReference type="Pfam" id="PF07784">
    <property type="entry name" value="DUF1622"/>
    <property type="match status" value="1"/>
</dbReference>
<dbReference type="PANTHER" id="PTHR38468">
    <property type="entry name" value="SLL0939 PROTEIN"/>
    <property type="match status" value="1"/>
</dbReference>
<dbReference type="PANTHER" id="PTHR38468:SF1">
    <property type="entry name" value="SLL0939 PROTEIN"/>
    <property type="match status" value="1"/>
</dbReference>
<dbReference type="Proteomes" id="UP000196521">
    <property type="component" value="Chromosome"/>
</dbReference>
<keyword evidence="1" id="KW-1133">Transmembrane helix</keyword>
<evidence type="ECO:0000256" key="1">
    <source>
        <dbReference type="SAM" id="Phobius"/>
    </source>
</evidence>
<dbReference type="EMBL" id="LR812490">
    <property type="protein sequence ID" value="CAC5344122.1"/>
    <property type="molecule type" value="Genomic_DNA"/>
</dbReference>
<dbReference type="EMBL" id="CZCZ02000014">
    <property type="protein sequence ID" value="CAC5344122.1"/>
    <property type="molecule type" value="Genomic_DNA"/>
</dbReference>